<keyword evidence="1" id="KW-1133">Transmembrane helix</keyword>
<keyword evidence="3" id="KW-1185">Reference proteome</keyword>
<comment type="caution">
    <text evidence="2">The sequence shown here is derived from an EMBL/GenBank/DDBJ whole genome shotgun (WGS) entry which is preliminary data.</text>
</comment>
<evidence type="ECO:0000313" key="3">
    <source>
        <dbReference type="Proteomes" id="UP000189339"/>
    </source>
</evidence>
<dbReference type="Proteomes" id="UP000189339">
    <property type="component" value="Unassembled WGS sequence"/>
</dbReference>
<gene>
    <name evidence="2" type="ORF">BTO32_00815</name>
</gene>
<dbReference type="AlphaFoldDB" id="A0A1V2DWG6"/>
<evidence type="ECO:0000256" key="1">
    <source>
        <dbReference type="SAM" id="Phobius"/>
    </source>
</evidence>
<dbReference type="EMBL" id="MSCW01000001">
    <property type="protein sequence ID" value="ONF45053.1"/>
    <property type="molecule type" value="Genomic_DNA"/>
</dbReference>
<name>A0A1V2DWG6_9GAMM</name>
<evidence type="ECO:0000313" key="2">
    <source>
        <dbReference type="EMBL" id="ONF45053.1"/>
    </source>
</evidence>
<dbReference type="STRING" id="135739.BTO32_00815"/>
<keyword evidence="1" id="KW-0812">Transmembrane</keyword>
<organism evidence="2 3">
    <name type="scientific">Marinobacter lutaoensis</name>
    <dbReference type="NCBI Taxonomy" id="135739"/>
    <lineage>
        <taxon>Bacteria</taxon>
        <taxon>Pseudomonadati</taxon>
        <taxon>Pseudomonadota</taxon>
        <taxon>Gammaproteobacteria</taxon>
        <taxon>Pseudomonadales</taxon>
        <taxon>Marinobacteraceae</taxon>
        <taxon>Marinobacter</taxon>
    </lineage>
</organism>
<reference evidence="2 3" key="1">
    <citation type="submission" date="2016-12" db="EMBL/GenBank/DDBJ databases">
        <title>Marinobacter lutaoensis whole genome sequencing.</title>
        <authorList>
            <person name="Verma A."/>
            <person name="Krishnamurthi S."/>
        </authorList>
    </citation>
    <scope>NUCLEOTIDE SEQUENCE [LARGE SCALE GENOMIC DNA]</scope>
    <source>
        <strain evidence="2 3">T5054</strain>
    </source>
</reference>
<accession>A0A1V2DWG6</accession>
<keyword evidence="1" id="KW-0472">Membrane</keyword>
<proteinExistence type="predicted"/>
<protein>
    <submittedName>
        <fullName evidence="2">Uncharacterized protein</fullName>
    </submittedName>
</protein>
<sequence>MFFMGISFQSIDKIFKKIKLNGSEKIFWAFFVLTLGFSSTNPYAKNLYFTAPFIIYLIVTKIFILMRFK</sequence>
<feature type="transmembrane region" description="Helical" evidence="1">
    <location>
        <begin position="48"/>
        <end position="66"/>
    </location>
</feature>